<reference evidence="4" key="1">
    <citation type="submission" date="2017-02" db="EMBL/GenBank/DDBJ databases">
        <authorList>
            <person name="Varghese N."/>
            <person name="Submissions S."/>
        </authorList>
    </citation>
    <scope>NUCLEOTIDE SEQUENCE [LARGE SCALE GENOMIC DNA]</scope>
    <source>
        <strain evidence="4">ATCC 35199</strain>
    </source>
</reference>
<organism evidence="3 4">
    <name type="scientific">Acetoanaerobium noterae</name>
    <dbReference type="NCBI Taxonomy" id="745369"/>
    <lineage>
        <taxon>Bacteria</taxon>
        <taxon>Bacillati</taxon>
        <taxon>Bacillota</taxon>
        <taxon>Clostridia</taxon>
        <taxon>Peptostreptococcales</taxon>
        <taxon>Filifactoraceae</taxon>
        <taxon>Acetoanaerobium</taxon>
    </lineage>
</organism>
<name>A0A1T5DSR6_9FIRM</name>
<protein>
    <submittedName>
        <fullName evidence="3">Single-strand binding protein family protein</fullName>
    </submittedName>
</protein>
<dbReference type="Pfam" id="PF00436">
    <property type="entry name" value="SSB"/>
    <property type="match status" value="1"/>
</dbReference>
<dbReference type="InterPro" id="IPR000424">
    <property type="entry name" value="Primosome_PriB/ssb"/>
</dbReference>
<evidence type="ECO:0000256" key="1">
    <source>
        <dbReference type="ARBA" id="ARBA00023125"/>
    </source>
</evidence>
<dbReference type="Proteomes" id="UP000243406">
    <property type="component" value="Unassembled WGS sequence"/>
</dbReference>
<gene>
    <name evidence="3" type="ORF">SAMN02745120_0131</name>
</gene>
<accession>A0A1T5DSR6</accession>
<dbReference type="CDD" id="cd04496">
    <property type="entry name" value="SSB_OBF"/>
    <property type="match status" value="1"/>
</dbReference>
<dbReference type="SUPFAM" id="SSF50249">
    <property type="entry name" value="Nucleic acid-binding proteins"/>
    <property type="match status" value="1"/>
</dbReference>
<dbReference type="RefSeq" id="WP_159446490.1">
    <property type="nucleotide sequence ID" value="NZ_FUYN01000014.1"/>
</dbReference>
<dbReference type="PROSITE" id="PS50935">
    <property type="entry name" value="SSB"/>
    <property type="match status" value="1"/>
</dbReference>
<dbReference type="Gene3D" id="2.40.50.140">
    <property type="entry name" value="Nucleic acid-binding proteins"/>
    <property type="match status" value="1"/>
</dbReference>
<keyword evidence="4" id="KW-1185">Reference proteome</keyword>
<evidence type="ECO:0000256" key="2">
    <source>
        <dbReference type="PROSITE-ProRule" id="PRU00252"/>
    </source>
</evidence>
<keyword evidence="1 2" id="KW-0238">DNA-binding</keyword>
<dbReference type="AlphaFoldDB" id="A0A1T5DSR6"/>
<sequence length="143" mass="16531">MNFVFMIGKVISKPYILSSNNIQKATSYFSIEVEMNEPKSSYRIDKFSIVAYGALAIYIKENLIIGDTLVLKGYLKNRELKNSGNSKRTITEIVAEHIRIIKNSDESTKNKPFKIIKYDDDIPEFLRVNSDPEWKRTLDEAPY</sequence>
<dbReference type="InterPro" id="IPR012340">
    <property type="entry name" value="NA-bd_OB-fold"/>
</dbReference>
<dbReference type="GO" id="GO:0003697">
    <property type="term" value="F:single-stranded DNA binding"/>
    <property type="evidence" value="ECO:0007669"/>
    <property type="project" value="InterPro"/>
</dbReference>
<proteinExistence type="predicted"/>
<evidence type="ECO:0000313" key="3">
    <source>
        <dbReference type="EMBL" id="SKB74681.1"/>
    </source>
</evidence>
<evidence type="ECO:0000313" key="4">
    <source>
        <dbReference type="Proteomes" id="UP000243406"/>
    </source>
</evidence>
<dbReference type="EMBL" id="FUYN01000014">
    <property type="protein sequence ID" value="SKB74681.1"/>
    <property type="molecule type" value="Genomic_DNA"/>
</dbReference>